<comment type="caution">
    <text evidence="2">The sequence shown here is derived from an EMBL/GenBank/DDBJ whole genome shotgun (WGS) entry which is preliminary data.</text>
</comment>
<dbReference type="AlphaFoldDB" id="A0A8K0MWB9"/>
<accession>A0A8K0MWB9</accession>
<sequence>MGYEEDGSFCGAGSNGPWAGSVEGMEGMGADAGKPKHIWLSDFDAGQVPERPNGRGKEANDKGKGLLSLNKAKDKGPVGSVAKRDASATLDGFEIFFFSAEALEGGTLAGHIEQGMMVKTVGNSIHSVPESRRQGSDCDEALTHPEYGASRVAGLVLNHEVVVDRLRRAIQETAV</sequence>
<feature type="compositionally biased region" description="Basic and acidic residues" evidence="1">
    <location>
        <begin position="52"/>
        <end position="64"/>
    </location>
</feature>
<proteinExistence type="predicted"/>
<reference evidence="2" key="2">
    <citation type="submission" date="2019-07" db="EMBL/GenBank/DDBJ databases">
        <authorList>
            <person name="Yang Y."/>
            <person name="Bocs S."/>
            <person name="Baudouin L."/>
        </authorList>
    </citation>
    <scope>NUCLEOTIDE SEQUENCE</scope>
    <source>
        <tissue evidence="2">Spear leaf of Hainan Tall coconut</tissue>
    </source>
</reference>
<gene>
    <name evidence="2" type="ORF">COCNU_01G022640</name>
</gene>
<evidence type="ECO:0000256" key="1">
    <source>
        <dbReference type="SAM" id="MobiDB-lite"/>
    </source>
</evidence>
<evidence type="ECO:0000313" key="2">
    <source>
        <dbReference type="EMBL" id="KAG1328330.1"/>
    </source>
</evidence>
<feature type="region of interest" description="Disordered" evidence="1">
    <location>
        <begin position="45"/>
        <end position="68"/>
    </location>
</feature>
<organism evidence="2 3">
    <name type="scientific">Cocos nucifera</name>
    <name type="common">Coconut palm</name>
    <dbReference type="NCBI Taxonomy" id="13894"/>
    <lineage>
        <taxon>Eukaryota</taxon>
        <taxon>Viridiplantae</taxon>
        <taxon>Streptophyta</taxon>
        <taxon>Embryophyta</taxon>
        <taxon>Tracheophyta</taxon>
        <taxon>Spermatophyta</taxon>
        <taxon>Magnoliopsida</taxon>
        <taxon>Liliopsida</taxon>
        <taxon>Arecaceae</taxon>
        <taxon>Arecoideae</taxon>
        <taxon>Cocoseae</taxon>
        <taxon>Attaleinae</taxon>
        <taxon>Cocos</taxon>
    </lineage>
</organism>
<name>A0A8K0MWB9_COCNU</name>
<reference evidence="2" key="1">
    <citation type="journal article" date="2017" name="Gigascience">
        <title>The genome draft of coconut (Cocos nucifera).</title>
        <authorList>
            <person name="Xiao Y."/>
            <person name="Xu P."/>
            <person name="Fan H."/>
            <person name="Baudouin L."/>
            <person name="Xia W."/>
            <person name="Bocs S."/>
            <person name="Xu J."/>
            <person name="Li Q."/>
            <person name="Guo A."/>
            <person name="Zhou L."/>
            <person name="Li J."/>
            <person name="Wu Y."/>
            <person name="Ma Z."/>
            <person name="Armero A."/>
            <person name="Issali A.E."/>
            <person name="Liu N."/>
            <person name="Peng M."/>
            <person name="Yang Y."/>
        </authorList>
    </citation>
    <scope>NUCLEOTIDE SEQUENCE</scope>
    <source>
        <tissue evidence="2">Spear leaf of Hainan Tall coconut</tissue>
    </source>
</reference>
<dbReference type="Proteomes" id="UP000797356">
    <property type="component" value="Chromosome 1"/>
</dbReference>
<evidence type="ECO:0000313" key="3">
    <source>
        <dbReference type="Proteomes" id="UP000797356"/>
    </source>
</evidence>
<dbReference type="EMBL" id="CM017872">
    <property type="protein sequence ID" value="KAG1328330.1"/>
    <property type="molecule type" value="Genomic_DNA"/>
</dbReference>
<keyword evidence="3" id="KW-1185">Reference proteome</keyword>
<protein>
    <submittedName>
        <fullName evidence="2">Uncharacterized protein</fullName>
    </submittedName>
</protein>